<dbReference type="EMBL" id="LC528602">
    <property type="protein sequence ID" value="BCB22659.1"/>
    <property type="molecule type" value="Genomic_DNA"/>
</dbReference>
<feature type="transmembrane region" description="Helical" evidence="1">
    <location>
        <begin position="12"/>
        <end position="29"/>
    </location>
</feature>
<feature type="transmembrane region" description="Helical" evidence="1">
    <location>
        <begin position="211"/>
        <end position="233"/>
    </location>
</feature>
<feature type="transmembrane region" description="Helical" evidence="1">
    <location>
        <begin position="105"/>
        <end position="120"/>
    </location>
</feature>
<feature type="transmembrane region" description="Helical" evidence="1">
    <location>
        <begin position="285"/>
        <end position="304"/>
    </location>
</feature>
<evidence type="ECO:0000313" key="2">
    <source>
        <dbReference type="EMBL" id="BCB22659.1"/>
    </source>
</evidence>
<name>A0A6S6I790_ERYRH</name>
<protein>
    <submittedName>
        <fullName evidence="2">EpsG family protein</fullName>
    </submittedName>
</protein>
<feature type="transmembrane region" description="Helical" evidence="1">
    <location>
        <begin position="310"/>
        <end position="328"/>
    </location>
</feature>
<sequence length="382" mass="45400">MLGTQFSLTASIFMYLFTMIGSVVCIYLATKQTNKKNIMFYYSMSLLLLLFLLGHRGFSPDYENYVSRFYLVQNNSFNQYLGFMEPVYLGLLFIITRFFPNNPQMMFFIYAFISLLLVYIESYRVRNEINPVIFQVVFVTLLFPLYFSFVRQGLAMSILIFGNRYLEDKKYLKYFILTIISTLIHYSAIVMVGVLLMRIVVDKLELSLRKILMILLPSLLGFFLFCYFVTPIIFGQFPWFERYAYMFDIGKLYISSIRSIGQFYFLIIVLIYYRKNFTIDSKLSFYLTQLVWLLSMVVVSFVFPIGRIGYYFYFYGLYLYAFVGAEIQKNNFSHKFGNYHISEYAMYKILLLGSCSLWVLTKFILNPFWGPYLFPYFFNGLF</sequence>
<keyword evidence="1" id="KW-0812">Transmembrane</keyword>
<keyword evidence="1" id="KW-0472">Membrane</keyword>
<feature type="transmembrane region" description="Helical" evidence="1">
    <location>
        <begin position="41"/>
        <end position="59"/>
    </location>
</feature>
<dbReference type="AlphaFoldDB" id="A0A6S6I790"/>
<keyword evidence="1" id="KW-1133">Transmembrane helix</keyword>
<dbReference type="Pfam" id="PF14897">
    <property type="entry name" value="EpsG"/>
    <property type="match status" value="1"/>
</dbReference>
<reference evidence="2" key="1">
    <citation type="submission" date="2020-02" db="EMBL/GenBank/DDBJ databases">
        <title>Development of a multiplex PCR-based assay for rapid serotyping of Erysipelothrix species.</title>
        <authorList>
            <person name="Shimoji Y."/>
            <person name="Shiraiwa K."/>
            <person name="Tominaga H."/>
            <person name="Nishikawa S."/>
            <person name="Eguchi M."/>
            <person name="Hikono H."/>
            <person name="Ogawa Y."/>
        </authorList>
    </citation>
    <scope>NUCLEOTIDE SEQUENCE</scope>
    <source>
        <strain evidence="2">IV.12/8</strain>
    </source>
</reference>
<feature type="transmembrane region" description="Helical" evidence="1">
    <location>
        <begin position="253"/>
        <end position="273"/>
    </location>
</feature>
<feature type="transmembrane region" description="Helical" evidence="1">
    <location>
        <begin position="132"/>
        <end position="154"/>
    </location>
</feature>
<accession>A0A6S6I790</accession>
<feature type="transmembrane region" description="Helical" evidence="1">
    <location>
        <begin position="349"/>
        <end position="369"/>
    </location>
</feature>
<organism evidence="2">
    <name type="scientific">Erysipelothrix rhusiopathiae</name>
    <dbReference type="NCBI Taxonomy" id="1648"/>
    <lineage>
        <taxon>Bacteria</taxon>
        <taxon>Bacillati</taxon>
        <taxon>Bacillota</taxon>
        <taxon>Erysipelotrichia</taxon>
        <taxon>Erysipelotrichales</taxon>
        <taxon>Erysipelotrichaceae</taxon>
        <taxon>Erysipelothrix</taxon>
    </lineage>
</organism>
<dbReference type="InterPro" id="IPR049458">
    <property type="entry name" value="EpsG-like"/>
</dbReference>
<proteinExistence type="predicted"/>
<feature type="transmembrane region" description="Helical" evidence="1">
    <location>
        <begin position="80"/>
        <end position="99"/>
    </location>
</feature>
<evidence type="ECO:0000256" key="1">
    <source>
        <dbReference type="SAM" id="Phobius"/>
    </source>
</evidence>
<feature type="transmembrane region" description="Helical" evidence="1">
    <location>
        <begin position="174"/>
        <end position="199"/>
    </location>
</feature>